<keyword evidence="3 5" id="KW-1133">Transmembrane helix</keyword>
<feature type="transmembrane region" description="Helical" evidence="5">
    <location>
        <begin position="36"/>
        <end position="60"/>
    </location>
</feature>
<dbReference type="OrthoDB" id="7063374at2"/>
<reference evidence="6 7" key="1">
    <citation type="submission" date="2016-11" db="EMBL/GenBank/DDBJ databases">
        <title>Mixed transmission modes and dynamic genome evolution in an obligate animal-bacterial symbiosis.</title>
        <authorList>
            <person name="Russell S.L."/>
            <person name="Corbett-Detig R.B."/>
            <person name="Cavanaugh C.M."/>
        </authorList>
    </citation>
    <scope>NUCLEOTIDE SEQUENCE [LARGE SCALE GENOMIC DNA]</scope>
    <source>
        <strain evidence="6">Sveles-Q1</strain>
    </source>
</reference>
<dbReference type="PIRSF" id="PIRSF017854">
    <property type="entry name" value="T4SS_TrbD"/>
    <property type="match status" value="1"/>
</dbReference>
<evidence type="ECO:0000256" key="1">
    <source>
        <dbReference type="ARBA" id="ARBA00004370"/>
    </source>
</evidence>
<dbReference type="GO" id="GO:0016020">
    <property type="term" value="C:membrane"/>
    <property type="evidence" value="ECO:0007669"/>
    <property type="project" value="UniProtKB-SubCell"/>
</dbReference>
<keyword evidence="7" id="KW-1185">Reference proteome</keyword>
<dbReference type="InterPro" id="IPR007792">
    <property type="entry name" value="T4SS_VirB3/TrbD/AvhB"/>
</dbReference>
<proteinExistence type="predicted"/>
<evidence type="ECO:0000256" key="3">
    <source>
        <dbReference type="ARBA" id="ARBA00022989"/>
    </source>
</evidence>
<dbReference type="InterPro" id="IPR016704">
    <property type="entry name" value="Conjugal_tfr_TrbD"/>
</dbReference>
<keyword evidence="2 5" id="KW-0812">Transmembrane</keyword>
<gene>
    <name evidence="6" type="ORF">BOW53_16230</name>
</gene>
<comment type="subcellular location">
    <subcellularLocation>
        <location evidence="1">Membrane</location>
    </subcellularLocation>
</comment>
<dbReference type="AlphaFoldDB" id="A0A1T2KZF9"/>
<accession>A0A1T2KZF9</accession>
<dbReference type="EMBL" id="MPRL01000113">
    <property type="protein sequence ID" value="OOZ38229.1"/>
    <property type="molecule type" value="Genomic_DNA"/>
</dbReference>
<dbReference type="NCBIfam" id="NF010395">
    <property type="entry name" value="PRK13823.1"/>
    <property type="match status" value="1"/>
</dbReference>
<evidence type="ECO:0000256" key="5">
    <source>
        <dbReference type="SAM" id="Phobius"/>
    </source>
</evidence>
<comment type="caution">
    <text evidence="6">The sequence shown here is derived from an EMBL/GenBank/DDBJ whole genome shotgun (WGS) entry which is preliminary data.</text>
</comment>
<dbReference type="Pfam" id="PF05101">
    <property type="entry name" value="VirB3"/>
    <property type="match status" value="1"/>
</dbReference>
<organism evidence="6 7">
    <name type="scientific">Solemya pervernicosa gill symbiont</name>
    <dbReference type="NCBI Taxonomy" id="642797"/>
    <lineage>
        <taxon>Bacteria</taxon>
        <taxon>Pseudomonadati</taxon>
        <taxon>Pseudomonadota</taxon>
        <taxon>Gammaproteobacteria</taxon>
        <taxon>sulfur-oxidizing symbionts</taxon>
    </lineage>
</organism>
<dbReference type="Proteomes" id="UP000191110">
    <property type="component" value="Unassembled WGS sequence"/>
</dbReference>
<evidence type="ECO:0000313" key="7">
    <source>
        <dbReference type="Proteomes" id="UP000191110"/>
    </source>
</evidence>
<dbReference type="RefSeq" id="WP_078485128.1">
    <property type="nucleotide sequence ID" value="NZ_MPRL01000113.1"/>
</dbReference>
<protein>
    <submittedName>
        <fullName evidence="6">Conjugal transfer protein TrbD</fullName>
    </submittedName>
</protein>
<evidence type="ECO:0000256" key="4">
    <source>
        <dbReference type="ARBA" id="ARBA00023136"/>
    </source>
</evidence>
<keyword evidence="4 5" id="KW-0472">Membrane</keyword>
<sequence length="94" mass="10693">MELNRIPIHRAMNRPNLLIGGERELVLVSGLMSATLAFAGSSIATIIAGALLWFGFLSMLRMMANKDPFMSKVYLRHIKYQSFYPARSTPYRDR</sequence>
<evidence type="ECO:0000256" key="2">
    <source>
        <dbReference type="ARBA" id="ARBA00022692"/>
    </source>
</evidence>
<name>A0A1T2KZF9_9GAMM</name>
<evidence type="ECO:0000313" key="6">
    <source>
        <dbReference type="EMBL" id="OOZ38229.1"/>
    </source>
</evidence>